<evidence type="ECO:0000256" key="1">
    <source>
        <dbReference type="ARBA" id="ARBA00022723"/>
    </source>
</evidence>
<dbReference type="EMBL" id="PQIB02000009">
    <property type="protein sequence ID" value="RLN00294.1"/>
    <property type="molecule type" value="Genomic_DNA"/>
</dbReference>
<name>A0A3L6RCD4_PANMI</name>
<keyword evidence="4" id="KW-0238">DNA-binding</keyword>
<dbReference type="OrthoDB" id="1935339at2759"/>
<dbReference type="Proteomes" id="UP000275267">
    <property type="component" value="Unassembled WGS sequence"/>
</dbReference>
<evidence type="ECO:0000256" key="4">
    <source>
        <dbReference type="ARBA" id="ARBA00023125"/>
    </source>
</evidence>
<evidence type="ECO:0000256" key="3">
    <source>
        <dbReference type="ARBA" id="ARBA00022833"/>
    </source>
</evidence>
<protein>
    <submittedName>
        <fullName evidence="8">Zinc finger CCCH domain-containing protein 36-like isoform X1</fullName>
    </submittedName>
</protein>
<proteinExistence type="predicted"/>
<dbReference type="InterPro" id="IPR036855">
    <property type="entry name" value="Znf_CCCH_sf"/>
</dbReference>
<reference evidence="9" key="1">
    <citation type="journal article" date="2019" name="Nat. Commun.">
        <title>The genome of broomcorn millet.</title>
        <authorList>
            <person name="Zou C."/>
            <person name="Miki D."/>
            <person name="Li D."/>
            <person name="Tang Q."/>
            <person name="Xiao L."/>
            <person name="Rajput S."/>
            <person name="Deng P."/>
            <person name="Jia W."/>
            <person name="Huang R."/>
            <person name="Zhang M."/>
            <person name="Sun Y."/>
            <person name="Hu J."/>
            <person name="Fu X."/>
            <person name="Schnable P.S."/>
            <person name="Li F."/>
            <person name="Zhang H."/>
            <person name="Feng B."/>
            <person name="Zhu X."/>
            <person name="Liu R."/>
            <person name="Schnable J.C."/>
            <person name="Zhu J.-K."/>
            <person name="Zhang H."/>
        </authorList>
    </citation>
    <scope>NUCLEOTIDE SEQUENCE [LARGE SCALE GENOMIC DNA]</scope>
</reference>
<comment type="caution">
    <text evidence="8">The sequence shown here is derived from an EMBL/GenBank/DDBJ whole genome shotgun (WGS) entry which is preliminary data.</text>
</comment>
<evidence type="ECO:0000256" key="2">
    <source>
        <dbReference type="ARBA" id="ARBA00022771"/>
    </source>
</evidence>
<dbReference type="SMART" id="SM00356">
    <property type="entry name" value="ZnF_C3H1"/>
    <property type="match status" value="1"/>
</dbReference>
<dbReference type="InterPro" id="IPR052650">
    <property type="entry name" value="Zinc_finger_CCCH"/>
</dbReference>
<organism evidence="8 9">
    <name type="scientific">Panicum miliaceum</name>
    <name type="common">Proso millet</name>
    <name type="synonym">Broomcorn millet</name>
    <dbReference type="NCBI Taxonomy" id="4540"/>
    <lineage>
        <taxon>Eukaryota</taxon>
        <taxon>Viridiplantae</taxon>
        <taxon>Streptophyta</taxon>
        <taxon>Embryophyta</taxon>
        <taxon>Tracheophyta</taxon>
        <taxon>Spermatophyta</taxon>
        <taxon>Magnoliopsida</taxon>
        <taxon>Liliopsida</taxon>
        <taxon>Poales</taxon>
        <taxon>Poaceae</taxon>
        <taxon>PACMAD clade</taxon>
        <taxon>Panicoideae</taxon>
        <taxon>Panicodae</taxon>
        <taxon>Paniceae</taxon>
        <taxon>Panicinae</taxon>
        <taxon>Panicum</taxon>
        <taxon>Panicum sect. Panicum</taxon>
    </lineage>
</organism>
<feature type="region of interest" description="Disordered" evidence="6">
    <location>
        <begin position="336"/>
        <end position="355"/>
    </location>
</feature>
<feature type="compositionally biased region" description="Basic and acidic residues" evidence="6">
    <location>
        <begin position="21"/>
        <end position="30"/>
    </location>
</feature>
<keyword evidence="3 5" id="KW-0862">Zinc</keyword>
<evidence type="ECO:0000313" key="9">
    <source>
        <dbReference type="Proteomes" id="UP000275267"/>
    </source>
</evidence>
<gene>
    <name evidence="8" type="ORF">C2845_PM06G17490</name>
</gene>
<evidence type="ECO:0000259" key="7">
    <source>
        <dbReference type="PROSITE" id="PS50103"/>
    </source>
</evidence>
<dbReference type="AlphaFoldDB" id="A0A3L6RCD4"/>
<dbReference type="InterPro" id="IPR000571">
    <property type="entry name" value="Znf_CCCH"/>
</dbReference>
<sequence length="746" mass="82056">MASAGGGVGATDEIPEVEWEVVERAPEEPGRVGSKRVRDSPSALGSHGFYGVTTAEKKPMLQPHNVNKSLSKAGNSNLLHMNSDGASKMGGRYLHGTDGLGTPDSSALRLNISSHGENLENETKWATKICTFYTQGWCKKGNSCAFLHEREGLGFAKAGLLAPPGFENSRGSEEGSQVQHQSNLKVPQFKDAEGSSKHELYRSLIHVYGEDNERLAHIADKRNSTTPGISQGLRGTGSIEQGRVVHEKNHKPFMRHHTGLSPETYLDGRGILLDGGNFQSGMDRRNGLSNAHVARTYLDANTLNSGHQFRSSGLSISSDPFQLSEKLSAYGATTENLPNTHQKEHSSHASYSSRSLTGFRNPGYATSEISLGSPTLRTTSQLGVQFHHLFTTGTEKVNLHTYIDVDKGCGTSRPALLSSSSSEPYIMSAGPLSPIKDEVWETSVPFVPSFSFPDSTTPPGSQYDPFVDCIEPPKVGDTDNLKSSNVSFSTSSQHTNQYVITDESLNRDDELTRNMSAKGANGPAYLIASDRGHSSSLDDNNRVKSCDRKIGAANNDEKARDFRFHLAEHIKELIKPIWKAGNLSKDAHKLVVKKSVEKIVDSIGPNQIPTTEELIAKYITTSGSKIEKLVKPAKNNLIACLVNPWNMCHECIRWLMIYVLEHANAQANLFERHLLLVSLVLHDCGGNDMCTTTRNPLAFVLKIPTLPFDSLQTLAQHSRWRKNRDEEQRRKKEQEDSEEFACFLSF</sequence>
<feature type="domain" description="C3H1-type" evidence="7">
    <location>
        <begin position="124"/>
        <end position="151"/>
    </location>
</feature>
<accession>A0A3L6RCD4</accession>
<dbReference type="PANTHER" id="PTHR36886">
    <property type="entry name" value="PROTEIN FRIGIDA-ESSENTIAL 1"/>
    <property type="match status" value="1"/>
</dbReference>
<evidence type="ECO:0000313" key="8">
    <source>
        <dbReference type="EMBL" id="RLN00294.1"/>
    </source>
</evidence>
<evidence type="ECO:0000256" key="6">
    <source>
        <dbReference type="SAM" id="MobiDB-lite"/>
    </source>
</evidence>
<dbReference type="PANTHER" id="PTHR36886:SF3">
    <property type="entry name" value="PROTEIN FRIGIDA-ESSENTIAL 1"/>
    <property type="match status" value="1"/>
</dbReference>
<dbReference type="PROSITE" id="PS50103">
    <property type="entry name" value="ZF_C3H1"/>
    <property type="match status" value="1"/>
</dbReference>
<evidence type="ECO:0000256" key="5">
    <source>
        <dbReference type="PROSITE-ProRule" id="PRU00723"/>
    </source>
</evidence>
<dbReference type="GO" id="GO:0003677">
    <property type="term" value="F:DNA binding"/>
    <property type="evidence" value="ECO:0007669"/>
    <property type="project" value="UniProtKB-KW"/>
</dbReference>
<feature type="region of interest" description="Disordered" evidence="6">
    <location>
        <begin position="1"/>
        <end position="48"/>
    </location>
</feature>
<dbReference type="STRING" id="4540.A0A3L6RCD4"/>
<dbReference type="SUPFAM" id="SSF90229">
    <property type="entry name" value="CCCH zinc finger"/>
    <property type="match status" value="1"/>
</dbReference>
<dbReference type="GO" id="GO:0008270">
    <property type="term" value="F:zinc ion binding"/>
    <property type="evidence" value="ECO:0007669"/>
    <property type="project" value="UniProtKB-KW"/>
</dbReference>
<feature type="zinc finger region" description="C3H1-type" evidence="5">
    <location>
        <begin position="124"/>
        <end position="151"/>
    </location>
</feature>
<dbReference type="Gene3D" id="4.10.1000.10">
    <property type="entry name" value="Zinc finger, CCCH-type"/>
    <property type="match status" value="1"/>
</dbReference>
<keyword evidence="1 5" id="KW-0479">Metal-binding</keyword>
<keyword evidence="2 5" id="KW-0863">Zinc-finger</keyword>
<dbReference type="Pfam" id="PF00642">
    <property type="entry name" value="zf-CCCH"/>
    <property type="match status" value="1"/>
</dbReference>
<keyword evidence="9" id="KW-1185">Reference proteome</keyword>